<dbReference type="Gene3D" id="2.30.30.110">
    <property type="match status" value="1"/>
</dbReference>
<evidence type="ECO:0000313" key="2">
    <source>
        <dbReference type="Proteomes" id="UP001589814"/>
    </source>
</evidence>
<dbReference type="SUPFAM" id="SSF50118">
    <property type="entry name" value="Cell growth inhibitor/plasmid maintenance toxic component"/>
    <property type="match status" value="1"/>
</dbReference>
<accession>A0ABV6G5J5</accession>
<dbReference type="InterPro" id="IPR003477">
    <property type="entry name" value="PemK-like"/>
</dbReference>
<dbReference type="Pfam" id="PF02452">
    <property type="entry name" value="PemK_toxin"/>
    <property type="match status" value="1"/>
</dbReference>
<organism evidence="1 2">
    <name type="scientific">Kushneria aurantia</name>
    <dbReference type="NCBI Taxonomy" id="504092"/>
    <lineage>
        <taxon>Bacteria</taxon>
        <taxon>Pseudomonadati</taxon>
        <taxon>Pseudomonadota</taxon>
        <taxon>Gammaproteobacteria</taxon>
        <taxon>Oceanospirillales</taxon>
        <taxon>Halomonadaceae</taxon>
        <taxon>Kushneria</taxon>
    </lineage>
</organism>
<proteinExistence type="predicted"/>
<dbReference type="InterPro" id="IPR011067">
    <property type="entry name" value="Plasmid_toxin/cell-grow_inhib"/>
</dbReference>
<sequence>MVAPAVGAVVLVPFPFSDLSASKLRPALVLASAGRGDWVCAQITSNPYADSSAIELGKAGYSQGSLERVSYIRPNKLFTASESLFRRNVAQVTRPIMNDTVEAVVGLLRGSV</sequence>
<gene>
    <name evidence="1" type="ORF">ACFFHW_11965</name>
</gene>
<comment type="caution">
    <text evidence="1">The sequence shown here is derived from an EMBL/GenBank/DDBJ whole genome shotgun (WGS) entry which is preliminary data.</text>
</comment>
<keyword evidence="2" id="KW-1185">Reference proteome</keyword>
<dbReference type="RefSeq" id="WP_026352009.1">
    <property type="nucleotide sequence ID" value="NZ_JBHLVX010000049.1"/>
</dbReference>
<name>A0ABV6G5J5_9GAMM</name>
<protein>
    <submittedName>
        <fullName evidence="1">Type II toxin-antitoxin system PemK/MazF family toxin</fullName>
    </submittedName>
</protein>
<evidence type="ECO:0000313" key="1">
    <source>
        <dbReference type="EMBL" id="MFC0268686.1"/>
    </source>
</evidence>
<reference evidence="1 2" key="1">
    <citation type="submission" date="2024-09" db="EMBL/GenBank/DDBJ databases">
        <authorList>
            <person name="Sun Q."/>
            <person name="Mori K."/>
        </authorList>
    </citation>
    <scope>NUCLEOTIDE SEQUENCE [LARGE SCALE GENOMIC DNA]</scope>
    <source>
        <strain evidence="1 2">CCM 7415</strain>
    </source>
</reference>
<dbReference type="EMBL" id="JBHLVX010000049">
    <property type="protein sequence ID" value="MFC0268686.1"/>
    <property type="molecule type" value="Genomic_DNA"/>
</dbReference>
<dbReference type="Proteomes" id="UP001589814">
    <property type="component" value="Unassembled WGS sequence"/>
</dbReference>